<sequence>MMVGIWNPLHEKQLKATFLADWSKPTNRDWSKAETENNAMVAYLGGTLDLPHLPNFVKEILSHEHRALIEDYHEKHFNAIFTASLPHTVRLAKFTPHADLFKELFYANTDMMRVFQTDVKRLEYDGLHTLSVIFYSGTAATRWERKALRFQRAVIVLQNTANSDNGEGCHKRNCIVGAEVLDVEYARATKMDIYDNRYHTILVIHHFQTQVRRPCERCYSPRHGRRKCVVSNECINETRLKYSRIHTWGGQQHTGPSCAAYNVDSIERLITVMKAMPKAEDMAPHALVRHPAQVFKPPSKIARCEGEAEKTESPGLDDGYKVQLSKRAKQAFKKVHKSSLQDSFSGKPTRTAGTVTTPTADKKVATEPGNNVTTVSVSNTTRLKAPQGGKDGLQTMKRFTAFQREEARGYYAELAGLDESDEVDSESESEEDYEEGGSAVCVWKL</sequence>
<evidence type="ECO:0000313" key="3">
    <source>
        <dbReference type="Proteomes" id="UP000198211"/>
    </source>
</evidence>
<dbReference type="OrthoDB" id="129635at2759"/>
<dbReference type="EMBL" id="NBNE01001521">
    <property type="protein sequence ID" value="OWZ13665.1"/>
    <property type="molecule type" value="Genomic_DNA"/>
</dbReference>
<feature type="compositionally biased region" description="Low complexity" evidence="1">
    <location>
        <begin position="348"/>
        <end position="359"/>
    </location>
</feature>
<evidence type="ECO:0000313" key="2">
    <source>
        <dbReference type="EMBL" id="OWZ13665.1"/>
    </source>
</evidence>
<dbReference type="Proteomes" id="UP000198211">
    <property type="component" value="Unassembled WGS sequence"/>
</dbReference>
<proteinExistence type="predicted"/>
<feature type="region of interest" description="Disordered" evidence="1">
    <location>
        <begin position="417"/>
        <end position="437"/>
    </location>
</feature>
<accession>A0A225W7X4</accession>
<keyword evidence="3" id="KW-1185">Reference proteome</keyword>
<organism evidence="2 3">
    <name type="scientific">Phytophthora megakarya</name>
    <dbReference type="NCBI Taxonomy" id="4795"/>
    <lineage>
        <taxon>Eukaryota</taxon>
        <taxon>Sar</taxon>
        <taxon>Stramenopiles</taxon>
        <taxon>Oomycota</taxon>
        <taxon>Peronosporomycetes</taxon>
        <taxon>Peronosporales</taxon>
        <taxon>Peronosporaceae</taxon>
        <taxon>Phytophthora</taxon>
    </lineage>
</organism>
<name>A0A225W7X4_9STRA</name>
<feature type="compositionally biased region" description="Acidic residues" evidence="1">
    <location>
        <begin position="417"/>
        <end position="435"/>
    </location>
</feature>
<reference evidence="3" key="1">
    <citation type="submission" date="2017-03" db="EMBL/GenBank/DDBJ databases">
        <title>Phytopthora megakarya and P. palmivora, two closely related causual agents of cacao black pod achieved similar genome size and gene model numbers by different mechanisms.</title>
        <authorList>
            <person name="Ali S."/>
            <person name="Shao J."/>
            <person name="Larry D.J."/>
            <person name="Kronmiller B."/>
            <person name="Shen D."/>
            <person name="Strem M.D."/>
            <person name="Melnick R.L."/>
            <person name="Guiltinan M.J."/>
            <person name="Tyler B.M."/>
            <person name="Meinhardt L.W."/>
            <person name="Bailey B.A."/>
        </authorList>
    </citation>
    <scope>NUCLEOTIDE SEQUENCE [LARGE SCALE GENOMIC DNA]</scope>
    <source>
        <strain evidence="3">zdho120</strain>
    </source>
</reference>
<feature type="region of interest" description="Disordered" evidence="1">
    <location>
        <begin position="339"/>
        <end position="361"/>
    </location>
</feature>
<evidence type="ECO:0000256" key="1">
    <source>
        <dbReference type="SAM" id="MobiDB-lite"/>
    </source>
</evidence>
<comment type="caution">
    <text evidence="2">The sequence shown here is derived from an EMBL/GenBank/DDBJ whole genome shotgun (WGS) entry which is preliminary data.</text>
</comment>
<protein>
    <submittedName>
        <fullName evidence="2">Uncharacterized protein</fullName>
    </submittedName>
</protein>
<gene>
    <name evidence="2" type="ORF">PHMEG_00012970</name>
</gene>
<dbReference type="AlphaFoldDB" id="A0A225W7X4"/>